<dbReference type="KEGG" id="azm:DM194_21765"/>
<dbReference type="RefSeq" id="WP_111069631.1">
    <property type="nucleotide sequence ID" value="NZ_CP029832.1"/>
</dbReference>
<evidence type="ECO:0000313" key="4">
    <source>
        <dbReference type="Proteomes" id="UP000249605"/>
    </source>
</evidence>
<geneLocation type="plasmid" evidence="3 4">
    <name>unnamed2</name>
</geneLocation>
<dbReference type="Proteomes" id="UP000249605">
    <property type="component" value="Plasmid unnamed2"/>
</dbReference>
<reference evidence="3 4" key="1">
    <citation type="submission" date="2018-06" db="EMBL/GenBank/DDBJ databases">
        <title>Complete genome sequencing of Azospirillum sp. M2T2B2.</title>
        <authorList>
            <person name="Heo J."/>
            <person name="Kim S.-J."/>
            <person name="Kwon S.-W."/>
            <person name="Anandham R."/>
        </authorList>
    </citation>
    <scope>NUCLEOTIDE SEQUENCE [LARGE SCALE GENOMIC DNA]</scope>
    <source>
        <strain evidence="3 4">M2T2B2</strain>
        <plasmid evidence="3 4">unnamed2</plasmid>
    </source>
</reference>
<dbReference type="OrthoDB" id="9804441at2"/>
<evidence type="ECO:0008006" key="5">
    <source>
        <dbReference type="Google" id="ProtNLM"/>
    </source>
</evidence>
<evidence type="ECO:0000256" key="1">
    <source>
        <dbReference type="SAM" id="MobiDB-lite"/>
    </source>
</evidence>
<keyword evidence="3" id="KW-0614">Plasmid</keyword>
<evidence type="ECO:0000256" key="2">
    <source>
        <dbReference type="SAM" id="SignalP"/>
    </source>
</evidence>
<feature type="region of interest" description="Disordered" evidence="1">
    <location>
        <begin position="413"/>
        <end position="455"/>
    </location>
</feature>
<keyword evidence="4" id="KW-1185">Reference proteome</keyword>
<dbReference type="AlphaFoldDB" id="A0A2U9SE19"/>
<feature type="chain" id="PRO_5015982340" description="VWFA domain-containing protein" evidence="2">
    <location>
        <begin position="33"/>
        <end position="897"/>
    </location>
</feature>
<protein>
    <recommendedName>
        <fullName evidence="5">VWFA domain-containing protein</fullName>
    </recommendedName>
</protein>
<evidence type="ECO:0000313" key="3">
    <source>
        <dbReference type="EMBL" id="AWU96896.1"/>
    </source>
</evidence>
<accession>A0A2U9SE19</accession>
<name>A0A2U9SE19_9PROT</name>
<dbReference type="EMBL" id="CP029832">
    <property type="protein sequence ID" value="AWU96896.1"/>
    <property type="molecule type" value="Genomic_DNA"/>
</dbReference>
<sequence length="897" mass="96326">MTALTGHRLAACFRFAVVGLLLALASAPPASAKIVGILYDDSGSMAGRTHLPAFGAQVLASTLDGRPGHDQVLSARLSDFNAELKRSGSMLARVQDRHGEATSATIEAIENLGLGFVHRESFETPVMHQAFLDTIANGWVRAQGGTPYEPLELVLRQLVERTGTDDQAFLIVLTDGAFFDGKRPGPGRAVLERAFRAYKQRLKGSLRVEFILIGPDDDTRRQVGEQGVRDGLLSVFNGGASDGNHQVDTVDDLRRALFDITARIASTDRSGGGDLVQIDGDRIAVSSPFSITRIISVAAGAADRPVPELAETSFAATPAMTLSSAMRGPDTADGWRNERLRATTTHFRFHPALPAGPVALRFDRPVEDKVMLLFEIGTRLELTVRDGQGSVVPPGPDGVIELMQGHPYALNASLSEPAGRPDQREPFDFAKLPPSARLTAWTDPGGRRSGLPLTLDIPNNRAHGALPTDATGSYEAGGAFTIPGFAIQEGARLKLRVVNPAVAYGIGVQSAVPCPTCGPDEIMAPLLPGVTKDTIGRLTVSQTQGRPAQVTVALRDAPAWLGLVDAAGAPVPPDRPLPLSAGQPITLDLRRDLSGVTGLGRRESRVLVEVRSLPPYVGVATKPMAIILEPPDVALNYAGHSRGPASGPPLLLTGADLEAGDQSLFFEIANSPVPPQAGQIRVEAPDDLLNVGIELKDSRLALRVGSDHCACALWFRQLFGALPDRVTVSYRLIDDLEPVPVTVPIRLDPGAWEALESCLPLILAALGAVYVAIAVRTFFSTHRFPRGSVAQILDRNATLPRYDDLRQWSVRSLGFLLLQRLHARRVVEGLLLEARPDGAAVLLMESDQAFVIDRLGQSIGQMRHDQPTLADVLIFWGERLSRPRGPKSLILMREFQA</sequence>
<feature type="signal peptide" evidence="2">
    <location>
        <begin position="1"/>
        <end position="32"/>
    </location>
</feature>
<gene>
    <name evidence="3" type="ORF">DM194_21765</name>
</gene>
<organism evidence="3 4">
    <name type="scientific">Azospirillum ramasamyi</name>
    <dbReference type="NCBI Taxonomy" id="682998"/>
    <lineage>
        <taxon>Bacteria</taxon>
        <taxon>Pseudomonadati</taxon>
        <taxon>Pseudomonadota</taxon>
        <taxon>Alphaproteobacteria</taxon>
        <taxon>Rhodospirillales</taxon>
        <taxon>Azospirillaceae</taxon>
        <taxon>Azospirillum</taxon>
    </lineage>
</organism>
<keyword evidence="2" id="KW-0732">Signal</keyword>
<feature type="compositionally biased region" description="Basic and acidic residues" evidence="1">
    <location>
        <begin position="419"/>
        <end position="428"/>
    </location>
</feature>
<proteinExistence type="predicted"/>